<dbReference type="STRING" id="85558.T45_07996"/>
<keyword evidence="3" id="KW-1185">Reference proteome</keyword>
<keyword evidence="2" id="KW-0436">Ligase</keyword>
<evidence type="ECO:0000313" key="3">
    <source>
        <dbReference type="Proteomes" id="UP000010931"/>
    </source>
</evidence>
<comment type="caution">
    <text evidence="2">The sequence shown here is derived from an EMBL/GenBank/DDBJ whole genome shotgun (WGS) entry which is preliminary data.</text>
</comment>
<dbReference type="PANTHER" id="PTHR44119">
    <property type="entry name" value="MAGNESIUM-CHELATASE SUBUNIT CHLH, CHLOROPLASTIC"/>
    <property type="match status" value="1"/>
</dbReference>
<evidence type="ECO:0000313" key="2">
    <source>
        <dbReference type="EMBL" id="ELP69646.1"/>
    </source>
</evidence>
<dbReference type="NCBIfam" id="TIGR02257">
    <property type="entry name" value="cobalto_cobN"/>
    <property type="match status" value="1"/>
</dbReference>
<dbReference type="Proteomes" id="UP000010931">
    <property type="component" value="Unassembled WGS sequence"/>
</dbReference>
<reference evidence="2 3" key="1">
    <citation type="journal article" date="2011" name="Plasmid">
        <title>Streptomyces turgidiscabies Car8 contains a modular pathogenicity island that shares virulence genes with other actinobacterial plant pathogens.</title>
        <authorList>
            <person name="Huguet-Tapia J.C."/>
            <person name="Badger J.H."/>
            <person name="Loria R."/>
            <person name="Pettis G.S."/>
        </authorList>
    </citation>
    <scope>NUCLEOTIDE SEQUENCE [LARGE SCALE GENOMIC DNA]</scope>
    <source>
        <strain evidence="2 3">Car8</strain>
    </source>
</reference>
<dbReference type="InterPro" id="IPR003672">
    <property type="entry name" value="CobN/Mg_chltase"/>
</dbReference>
<dbReference type="Pfam" id="PF02514">
    <property type="entry name" value="CobN-Mg_chel"/>
    <property type="match status" value="1"/>
</dbReference>
<dbReference type="GO" id="GO:0051116">
    <property type="term" value="F:cobaltochelatase activity"/>
    <property type="evidence" value="ECO:0007669"/>
    <property type="project" value="UniProtKB-EC"/>
</dbReference>
<dbReference type="EC" id="6.6.1.2" evidence="2"/>
<dbReference type="EMBL" id="AEJB01000131">
    <property type="protein sequence ID" value="ELP69646.1"/>
    <property type="molecule type" value="Genomic_DNA"/>
</dbReference>
<organism evidence="2 3">
    <name type="scientific">Streptomyces turgidiscabies (strain Car8)</name>
    <dbReference type="NCBI Taxonomy" id="698760"/>
    <lineage>
        <taxon>Bacteria</taxon>
        <taxon>Bacillati</taxon>
        <taxon>Actinomycetota</taxon>
        <taxon>Actinomycetes</taxon>
        <taxon>Kitasatosporales</taxon>
        <taxon>Streptomycetaceae</taxon>
        <taxon>Streptomyces</taxon>
    </lineage>
</organism>
<feature type="domain" description="CobN/magnesium chelatase" evidence="1">
    <location>
        <begin position="100"/>
        <end position="1193"/>
    </location>
</feature>
<proteinExistence type="predicted"/>
<accession>L7FEZ9</accession>
<dbReference type="CDD" id="cd10150">
    <property type="entry name" value="CobN_like"/>
    <property type="match status" value="1"/>
</dbReference>
<evidence type="ECO:0000259" key="1">
    <source>
        <dbReference type="Pfam" id="PF02514"/>
    </source>
</evidence>
<protein>
    <submittedName>
        <fullName evidence="2">Cobaltochelatase, CobN subunit</fullName>
        <ecNumber evidence="2">6.6.1.2</ecNumber>
    </submittedName>
</protein>
<dbReference type="PATRIC" id="fig|698760.3.peg.1683"/>
<sequence>MLLLSTADTDLLAARAASGVSYRIGNPTRVDVAEELPALVEGADIAVVRLLGGKRAWEDGLAYLKSSGVPTVLLGGEAVPDAELMAESSVPAGVVAEALRYLVEGGPANLVEMARFLSDTVLLTGEGFDEPHKMPEFGTHGSYARESGRPTIGVLFYRAHELSGNTGFVDTLCEAIEARGANALPVYCGSLRGADAGLYELLAGADALVATVLAAGGTHASEASAGGDEEAWDIGALADLDVPVLQGLCLTSSRSTWDGSDAALSPMDAAMQVAIPEFDGRLITVPFSFKEDGPDGVPVYVADPERATRVAGIAVRHARLKYKPNAEKKLALVFTAYPTKHSRVGNAVGLDTPASAVRVLDALRAAGYSLTEYPDNGDELIHRLIAAGGHDVEWLTEDQLAAAPARVPLADYQAWFDKLDSGIRDGMLEAWGEPPGNLYVDGDDIVLASLQFGNVVVMIQPPRGFGENPIAIYHDPDMPPSHHYMAAYRWLENSFGADAVVHMGKHGTMEWLPGKGLGLSKGCGPDAVLGELPLVYPFIVNDPGEGTQAKRRGHATVVDHLVPPMARADTYGDLAKLEQLLDEYALVSDLDPTKAPAVRAQIWTLVKAAELHHDLHVDDQPDDDAFDSFVMHIDGYLCEIKDVQIRDGLHILGGGPEAEPRVNLVLAVLRASQVWGGTANALPGLRACLAEYFGLVEKELLAEPGTPVKLPVELTDLVEGPSRSAADAIDLLEQLCRRLAEGMEERAWEATTVPALVRDVLGTELPDAVAVLEFACREVVPRLARTTDEITHILKALDGGFVPAGPSGSPTRGLVNVLPTGRNFYSVDPKAIPSRLSWEVGQALADSLVQRYLTDNGEYPTSVGLTVWGTSAMRTQGDDIAEILALLGCRPVWDDASRRVTGFEVVPVAELGRPRIDVTVRISGFFRDAFPHVVGLIDDAVRAVADLAEPAESNFVRAHVDADAAEHGDRRRATARIFGSKPGAYGAGLLPLIDARNWRSDADLAEVYAVWGGYAYGRGLDGRAARGDMETAFRRIAVAAKNVDTREHDLVDADDYFQYHGGMVAMVRHLTGASPEAYVGDSATPDQVKTRTLGEETHRVFRARVVNPRWMAAMRRHGYKGAFEMAATVDYLFGYDATAGVVDDWMYEKLSAEYVFDPENRDFMKTSNPWALRGITERLLEAADRGLWAEPDADTIERLRATYLELEGDLEGDDK</sequence>
<dbReference type="PANTHER" id="PTHR44119:SF4">
    <property type="entry name" value="AEROBIC COBALTOCHELATASE SUBUNIT COBN"/>
    <property type="match status" value="1"/>
</dbReference>
<dbReference type="InterPro" id="IPR011953">
    <property type="entry name" value="Cobalto_CobN"/>
</dbReference>
<name>L7FEZ9_STRT8</name>
<gene>
    <name evidence="2" type="primary">cobN</name>
    <name evidence="2" type="ORF">STRTUCAR8_02690</name>
</gene>
<dbReference type="GO" id="GO:0009236">
    <property type="term" value="P:cobalamin biosynthetic process"/>
    <property type="evidence" value="ECO:0007669"/>
    <property type="project" value="InterPro"/>
</dbReference>
<dbReference type="AlphaFoldDB" id="L7FEZ9"/>